<name>A0A0E9TX16_ANGAN</name>
<dbReference type="AlphaFoldDB" id="A0A0E9TX16"/>
<feature type="region of interest" description="Disordered" evidence="1">
    <location>
        <begin position="1"/>
        <end position="24"/>
    </location>
</feature>
<reference evidence="2" key="1">
    <citation type="submission" date="2014-11" db="EMBL/GenBank/DDBJ databases">
        <authorList>
            <person name="Amaro Gonzalez C."/>
        </authorList>
    </citation>
    <scope>NUCLEOTIDE SEQUENCE</scope>
</reference>
<reference evidence="2" key="2">
    <citation type="journal article" date="2015" name="Fish Shellfish Immunol.">
        <title>Early steps in the European eel (Anguilla anguilla)-Vibrio vulnificus interaction in the gills: Role of the RtxA13 toxin.</title>
        <authorList>
            <person name="Callol A."/>
            <person name="Pajuelo D."/>
            <person name="Ebbesson L."/>
            <person name="Teles M."/>
            <person name="MacKenzie S."/>
            <person name="Amaro C."/>
        </authorList>
    </citation>
    <scope>NUCLEOTIDE SEQUENCE</scope>
</reference>
<accession>A0A0E9TX16</accession>
<protein>
    <submittedName>
        <fullName evidence="2">Uncharacterized protein</fullName>
    </submittedName>
</protein>
<evidence type="ECO:0000313" key="2">
    <source>
        <dbReference type="EMBL" id="JAH58091.1"/>
    </source>
</evidence>
<organism evidence="2">
    <name type="scientific">Anguilla anguilla</name>
    <name type="common">European freshwater eel</name>
    <name type="synonym">Muraena anguilla</name>
    <dbReference type="NCBI Taxonomy" id="7936"/>
    <lineage>
        <taxon>Eukaryota</taxon>
        <taxon>Metazoa</taxon>
        <taxon>Chordata</taxon>
        <taxon>Craniata</taxon>
        <taxon>Vertebrata</taxon>
        <taxon>Euteleostomi</taxon>
        <taxon>Actinopterygii</taxon>
        <taxon>Neopterygii</taxon>
        <taxon>Teleostei</taxon>
        <taxon>Anguilliformes</taxon>
        <taxon>Anguillidae</taxon>
        <taxon>Anguilla</taxon>
    </lineage>
</organism>
<evidence type="ECO:0000256" key="1">
    <source>
        <dbReference type="SAM" id="MobiDB-lite"/>
    </source>
</evidence>
<dbReference type="EMBL" id="GBXM01050486">
    <property type="protein sequence ID" value="JAH58091.1"/>
    <property type="molecule type" value="Transcribed_RNA"/>
</dbReference>
<proteinExistence type="predicted"/>
<sequence length="24" mass="2721">MNQQTPSQAAEWVGTSRPKTKLFD</sequence>